<reference evidence="3 4" key="1">
    <citation type="submission" date="2024-03" db="EMBL/GenBank/DDBJ databases">
        <title>Adaptation during the transition from Ophiocordyceps entomopathogen to insect associate is accompanied by gene loss and intensified selection.</title>
        <authorList>
            <person name="Ward C.M."/>
            <person name="Onetto C.A."/>
            <person name="Borneman A.R."/>
        </authorList>
    </citation>
    <scope>NUCLEOTIDE SEQUENCE [LARGE SCALE GENOMIC DNA]</scope>
    <source>
        <strain evidence="3">AWRI1</strain>
        <tissue evidence="3">Single Adult Female</tissue>
    </source>
</reference>
<sequence length="382" mass="44011">MQTRSKKENKSPEIKPFPEKPFSKAKNIAILISPDKIREEPILQNLKIAKSQKGEIQLVKTKKRNIFLIFTRTNDRERFSKPYLLFMLRTFTELLKTKEISEIGIYDSFNNTDQQKKKLLETEIYQISTNISVFWIFIGEILSVEKIFYPPKTCELQLLMVYPTTNCTVSTLQANMGIWHYLGPNTWLFNTYPGQHLSLLYQNKTTVHLNLPQQGLLHLPPETTATVGEHEFSANSMINSSLEYQYSFHSTFDINTLEDIHLEPIPSFKLEKIDIETFHHLNHELEIQPYRIDLQKATRNPQSAVHWTSLGLSTIIIIIIVFALLYFCCKKRNQSTKPRTTVNVSLPQIQHPTPSSSAAYETPLSPPSPMGPTPKRISFNSA</sequence>
<feature type="compositionally biased region" description="Polar residues" evidence="1">
    <location>
        <begin position="339"/>
        <end position="359"/>
    </location>
</feature>
<dbReference type="EMBL" id="JBBCAQ010000018">
    <property type="protein sequence ID" value="KAK7595261.1"/>
    <property type="molecule type" value="Genomic_DNA"/>
</dbReference>
<proteinExistence type="predicted"/>
<comment type="caution">
    <text evidence="3">The sequence shown here is derived from an EMBL/GenBank/DDBJ whole genome shotgun (WGS) entry which is preliminary data.</text>
</comment>
<evidence type="ECO:0000256" key="2">
    <source>
        <dbReference type="SAM" id="Phobius"/>
    </source>
</evidence>
<name>A0AAN9Y5D1_9HEMI</name>
<feature type="region of interest" description="Disordered" evidence="1">
    <location>
        <begin position="1"/>
        <end position="21"/>
    </location>
</feature>
<dbReference type="AlphaFoldDB" id="A0AAN9Y5D1"/>
<accession>A0AAN9Y5D1</accession>
<feature type="region of interest" description="Disordered" evidence="1">
    <location>
        <begin position="339"/>
        <end position="382"/>
    </location>
</feature>
<evidence type="ECO:0000313" key="4">
    <source>
        <dbReference type="Proteomes" id="UP001367676"/>
    </source>
</evidence>
<keyword evidence="2" id="KW-1133">Transmembrane helix</keyword>
<evidence type="ECO:0000313" key="3">
    <source>
        <dbReference type="EMBL" id="KAK7595261.1"/>
    </source>
</evidence>
<feature type="transmembrane region" description="Helical" evidence="2">
    <location>
        <begin position="304"/>
        <end position="329"/>
    </location>
</feature>
<keyword evidence="4" id="KW-1185">Reference proteome</keyword>
<protein>
    <submittedName>
        <fullName evidence="3">Uncharacterized protein</fullName>
    </submittedName>
</protein>
<keyword evidence="2" id="KW-0812">Transmembrane</keyword>
<evidence type="ECO:0000256" key="1">
    <source>
        <dbReference type="SAM" id="MobiDB-lite"/>
    </source>
</evidence>
<gene>
    <name evidence="3" type="ORF">V9T40_013086</name>
</gene>
<keyword evidence="2" id="KW-0472">Membrane</keyword>
<organism evidence="3 4">
    <name type="scientific">Parthenolecanium corni</name>
    <dbReference type="NCBI Taxonomy" id="536013"/>
    <lineage>
        <taxon>Eukaryota</taxon>
        <taxon>Metazoa</taxon>
        <taxon>Ecdysozoa</taxon>
        <taxon>Arthropoda</taxon>
        <taxon>Hexapoda</taxon>
        <taxon>Insecta</taxon>
        <taxon>Pterygota</taxon>
        <taxon>Neoptera</taxon>
        <taxon>Paraneoptera</taxon>
        <taxon>Hemiptera</taxon>
        <taxon>Sternorrhyncha</taxon>
        <taxon>Coccoidea</taxon>
        <taxon>Coccidae</taxon>
        <taxon>Parthenolecanium</taxon>
    </lineage>
</organism>
<dbReference type="Proteomes" id="UP001367676">
    <property type="component" value="Unassembled WGS sequence"/>
</dbReference>